<keyword evidence="2" id="KW-1185">Reference proteome</keyword>
<organism evidence="1 2">
    <name type="scientific">Paramecium primaurelia</name>
    <dbReference type="NCBI Taxonomy" id="5886"/>
    <lineage>
        <taxon>Eukaryota</taxon>
        <taxon>Sar</taxon>
        <taxon>Alveolata</taxon>
        <taxon>Ciliophora</taxon>
        <taxon>Intramacronucleata</taxon>
        <taxon>Oligohymenophorea</taxon>
        <taxon>Peniculida</taxon>
        <taxon>Parameciidae</taxon>
        <taxon>Paramecium</taxon>
    </lineage>
</organism>
<protein>
    <submittedName>
        <fullName evidence="1">Uncharacterized protein</fullName>
    </submittedName>
</protein>
<proteinExistence type="predicted"/>
<evidence type="ECO:0000313" key="2">
    <source>
        <dbReference type="Proteomes" id="UP000688137"/>
    </source>
</evidence>
<dbReference type="EMBL" id="CAJJDM010000023">
    <property type="protein sequence ID" value="CAD8056998.1"/>
    <property type="molecule type" value="Genomic_DNA"/>
</dbReference>
<gene>
    <name evidence="1" type="ORF">PPRIM_AZ9-3.1.T0250175</name>
</gene>
<dbReference type="Proteomes" id="UP000688137">
    <property type="component" value="Unassembled WGS sequence"/>
</dbReference>
<evidence type="ECO:0000313" key="1">
    <source>
        <dbReference type="EMBL" id="CAD8056998.1"/>
    </source>
</evidence>
<accession>A0A8S1KNZ8</accession>
<comment type="caution">
    <text evidence="1">The sequence shown here is derived from an EMBL/GenBank/DDBJ whole genome shotgun (WGS) entry which is preliminary data.</text>
</comment>
<sequence>MKIIEEIKNQVEQEMKKMIGKCIEKRYAKLTDKLKNELIINVIRDGQTIRQASKDLCINYSSAKAIISNYRKSFCSQGNQKYNQEPRQVQVNDKYDWKKFKIMTYCEETQTNEYTMETFAQNLKQSNQIKYQLTFENKV</sequence>
<dbReference type="AlphaFoldDB" id="A0A8S1KNZ8"/>
<reference evidence="1" key="1">
    <citation type="submission" date="2021-01" db="EMBL/GenBank/DDBJ databases">
        <authorList>
            <consortium name="Genoscope - CEA"/>
            <person name="William W."/>
        </authorList>
    </citation>
    <scope>NUCLEOTIDE SEQUENCE</scope>
</reference>
<name>A0A8S1KNZ8_PARPR</name>